<comment type="caution">
    <text evidence="1">The sequence shown here is derived from an EMBL/GenBank/DDBJ whole genome shotgun (WGS) entry which is preliminary data.</text>
</comment>
<reference evidence="1 2" key="1">
    <citation type="journal article" date="2016" name="Nat. Commun.">
        <title>Thousands of microbial genomes shed light on interconnected biogeochemical processes in an aquifer system.</title>
        <authorList>
            <person name="Anantharaman K."/>
            <person name="Brown C.T."/>
            <person name="Hug L.A."/>
            <person name="Sharon I."/>
            <person name="Castelle C.J."/>
            <person name="Probst A.J."/>
            <person name="Thomas B.C."/>
            <person name="Singh A."/>
            <person name="Wilkins M.J."/>
            <person name="Karaoz U."/>
            <person name="Brodie E.L."/>
            <person name="Williams K.H."/>
            <person name="Hubbard S.S."/>
            <person name="Banfield J.F."/>
        </authorList>
    </citation>
    <scope>NUCLEOTIDE SEQUENCE [LARGE SCALE GENOMIC DNA]</scope>
</reference>
<name>A0A1F8DY17_9BACT</name>
<protein>
    <submittedName>
        <fullName evidence="1">Uncharacterized protein</fullName>
    </submittedName>
</protein>
<evidence type="ECO:0000313" key="1">
    <source>
        <dbReference type="EMBL" id="OGM92969.1"/>
    </source>
</evidence>
<gene>
    <name evidence="1" type="ORF">A2372_03935</name>
</gene>
<proteinExistence type="predicted"/>
<accession>A0A1F8DY17</accession>
<sequence>MTKELIEQIQKKMVHLLKKVGDRPLPVLVQKYCDETTPLAGNWILDELPSARIYIVKGIIDRHAHHDLLIVEYGGKAYIIDPVIWRFFKGKKTILVAVKHAMPEALIEIQKLYHGIWRISERMEKSGFERRHEWERRIETKIDEAMQEAEF</sequence>
<dbReference type="AlphaFoldDB" id="A0A1F8DY17"/>
<organism evidence="1 2">
    <name type="scientific">Candidatus Wolfebacteria bacterium RIFOXYB1_FULL_54_12</name>
    <dbReference type="NCBI Taxonomy" id="1802559"/>
    <lineage>
        <taxon>Bacteria</taxon>
        <taxon>Candidatus Wolfeibacteriota</taxon>
    </lineage>
</organism>
<evidence type="ECO:0000313" key="2">
    <source>
        <dbReference type="Proteomes" id="UP000176422"/>
    </source>
</evidence>
<dbReference type="EMBL" id="MGIT01000002">
    <property type="protein sequence ID" value="OGM92969.1"/>
    <property type="molecule type" value="Genomic_DNA"/>
</dbReference>
<dbReference type="Proteomes" id="UP000176422">
    <property type="component" value="Unassembled WGS sequence"/>
</dbReference>